<sequence>MKEQTLSLGLYNISFHWQGEEEQNATISSDLTSKATAPHHKVAISAIETLILSHFRAGVDILAPDYLKATEKAIEAILANQNR</sequence>
<comment type="caution">
    <text evidence="1">The sequence shown here is derived from an EMBL/GenBank/DDBJ whole genome shotgun (WGS) entry which is preliminary data.</text>
</comment>
<dbReference type="Proteomes" id="UP001186452">
    <property type="component" value="Unassembled WGS sequence"/>
</dbReference>
<protein>
    <recommendedName>
        <fullName evidence="3">WYL domain-containing protein</fullName>
    </recommendedName>
</protein>
<organism evidence="1 2">
    <name type="scientific">Photobacterium rosenbergii</name>
    <dbReference type="NCBI Taxonomy" id="294936"/>
    <lineage>
        <taxon>Bacteria</taxon>
        <taxon>Pseudomonadati</taxon>
        <taxon>Pseudomonadota</taxon>
        <taxon>Gammaproteobacteria</taxon>
        <taxon>Vibrionales</taxon>
        <taxon>Vibrionaceae</taxon>
        <taxon>Photobacterium</taxon>
    </lineage>
</organism>
<keyword evidence="2" id="KW-1185">Reference proteome</keyword>
<proteinExistence type="predicted"/>
<dbReference type="EMBL" id="JAWJZI010000009">
    <property type="protein sequence ID" value="MDV5170979.1"/>
    <property type="molecule type" value="Genomic_DNA"/>
</dbReference>
<evidence type="ECO:0000313" key="1">
    <source>
        <dbReference type="EMBL" id="MDV5170979.1"/>
    </source>
</evidence>
<dbReference type="RefSeq" id="WP_317523793.1">
    <property type="nucleotide sequence ID" value="NZ_JAWJZI010000009.1"/>
</dbReference>
<accession>A0ABU3ZLT0</accession>
<evidence type="ECO:0000313" key="2">
    <source>
        <dbReference type="Proteomes" id="UP001186452"/>
    </source>
</evidence>
<name>A0ABU3ZLT0_9GAMM</name>
<evidence type="ECO:0008006" key="3">
    <source>
        <dbReference type="Google" id="ProtNLM"/>
    </source>
</evidence>
<reference evidence="1 2" key="1">
    <citation type="submission" date="2023-10" db="EMBL/GenBank/DDBJ databases">
        <title>Marine bacteria isolated from horseshoe crab.</title>
        <authorList>
            <person name="Cheng T.H."/>
        </authorList>
    </citation>
    <scope>NUCLEOTIDE SEQUENCE [LARGE SCALE GENOMIC DNA]</scope>
    <source>
        <strain evidence="1 2">HSC6</strain>
    </source>
</reference>
<gene>
    <name evidence="1" type="ORF">R2X38_18440</name>
</gene>